<reference evidence="1" key="1">
    <citation type="journal article" date="2020" name="Stud. Mycol.">
        <title>101 Dothideomycetes genomes: a test case for predicting lifestyles and emergence of pathogens.</title>
        <authorList>
            <person name="Haridas S."/>
            <person name="Albert R."/>
            <person name="Binder M."/>
            <person name="Bloem J."/>
            <person name="Labutti K."/>
            <person name="Salamov A."/>
            <person name="Andreopoulos B."/>
            <person name="Baker S."/>
            <person name="Barry K."/>
            <person name="Bills G."/>
            <person name="Bluhm B."/>
            <person name="Cannon C."/>
            <person name="Castanera R."/>
            <person name="Culley D."/>
            <person name="Daum C."/>
            <person name="Ezra D."/>
            <person name="Gonzalez J."/>
            <person name="Henrissat B."/>
            <person name="Kuo A."/>
            <person name="Liang C."/>
            <person name="Lipzen A."/>
            <person name="Lutzoni F."/>
            <person name="Magnuson J."/>
            <person name="Mondo S."/>
            <person name="Nolan M."/>
            <person name="Ohm R."/>
            <person name="Pangilinan J."/>
            <person name="Park H.-J."/>
            <person name="Ramirez L."/>
            <person name="Alfaro M."/>
            <person name="Sun H."/>
            <person name="Tritt A."/>
            <person name="Yoshinaga Y."/>
            <person name="Zwiers L.-H."/>
            <person name="Turgeon B."/>
            <person name="Goodwin S."/>
            <person name="Spatafora J."/>
            <person name="Crous P."/>
            <person name="Grigoriev I."/>
        </authorList>
    </citation>
    <scope>NUCLEOTIDE SEQUENCE</scope>
    <source>
        <strain evidence="1">CBS 107.79</strain>
    </source>
</reference>
<dbReference type="Proteomes" id="UP000800036">
    <property type="component" value="Unassembled WGS sequence"/>
</dbReference>
<protein>
    <submittedName>
        <fullName evidence="1">Uncharacterized protein</fullName>
    </submittedName>
</protein>
<dbReference type="EMBL" id="ML976768">
    <property type="protein sequence ID" value="KAF1965136.1"/>
    <property type="molecule type" value="Genomic_DNA"/>
</dbReference>
<gene>
    <name evidence="1" type="ORF">BU23DRAFT_575108</name>
</gene>
<sequence length="230" mass="27531">MSAVDYHPGDNHVTIWTTYISSSKPKFRRARRELCWTRYLFRTWRQRAEKAMKLSQAFEDLHDLMKPLHTLFKQDTQAIRRIPTLMFFEKLHWDVDHAMNDCCLRMCELRTEMQECEDNDAKQYAVEQQQIAVDFTEWWTECFLHVMWEGIELLKQIEVANPDEEGMEGVQRYQFLVVDVEQGGEGEEEIILDEEALPGEESKHQWIVERFKGRQRNGMRQLWKPAINIC</sequence>
<proteinExistence type="predicted"/>
<dbReference type="AlphaFoldDB" id="A0A6A5UQD3"/>
<keyword evidence="2" id="KW-1185">Reference proteome</keyword>
<evidence type="ECO:0000313" key="2">
    <source>
        <dbReference type="Proteomes" id="UP000800036"/>
    </source>
</evidence>
<evidence type="ECO:0000313" key="1">
    <source>
        <dbReference type="EMBL" id="KAF1965136.1"/>
    </source>
</evidence>
<name>A0A6A5UQD3_9PLEO</name>
<accession>A0A6A5UQD3</accession>
<organism evidence="1 2">
    <name type="scientific">Bimuria novae-zelandiae CBS 107.79</name>
    <dbReference type="NCBI Taxonomy" id="1447943"/>
    <lineage>
        <taxon>Eukaryota</taxon>
        <taxon>Fungi</taxon>
        <taxon>Dikarya</taxon>
        <taxon>Ascomycota</taxon>
        <taxon>Pezizomycotina</taxon>
        <taxon>Dothideomycetes</taxon>
        <taxon>Pleosporomycetidae</taxon>
        <taxon>Pleosporales</taxon>
        <taxon>Massarineae</taxon>
        <taxon>Didymosphaeriaceae</taxon>
        <taxon>Bimuria</taxon>
    </lineage>
</organism>